<accession>A0A1A0MNS0</accession>
<dbReference type="GO" id="GO:0006313">
    <property type="term" value="P:DNA transposition"/>
    <property type="evidence" value="ECO:0007669"/>
    <property type="project" value="InterPro"/>
</dbReference>
<evidence type="ECO:0000313" key="6">
    <source>
        <dbReference type="Proteomes" id="UP000093962"/>
    </source>
</evidence>
<evidence type="ECO:0000256" key="1">
    <source>
        <dbReference type="SAM" id="Coils"/>
    </source>
</evidence>
<dbReference type="InterPro" id="IPR002525">
    <property type="entry name" value="Transp_IS110-like_N"/>
</dbReference>
<name>A0A1A0MNS0_MYCMU</name>
<feature type="domain" description="Transposase IS116/IS110/IS902 C-terminal" evidence="3">
    <location>
        <begin position="228"/>
        <end position="310"/>
    </location>
</feature>
<evidence type="ECO:0000259" key="2">
    <source>
        <dbReference type="Pfam" id="PF01548"/>
    </source>
</evidence>
<dbReference type="Proteomes" id="UP000294929">
    <property type="component" value="Unassembled WGS sequence"/>
</dbReference>
<dbReference type="Pfam" id="PF02371">
    <property type="entry name" value="Transposase_20"/>
    <property type="match status" value="1"/>
</dbReference>
<dbReference type="OrthoDB" id="4337860at2"/>
<proteinExistence type="predicted"/>
<dbReference type="EMBL" id="LZSF01000149">
    <property type="protein sequence ID" value="OBA86418.1"/>
    <property type="molecule type" value="Genomic_DNA"/>
</dbReference>
<evidence type="ECO:0000313" key="4">
    <source>
        <dbReference type="EMBL" id="OBA86418.1"/>
    </source>
</evidence>
<keyword evidence="1" id="KW-0175">Coiled coil</keyword>
<dbReference type="Pfam" id="PF01548">
    <property type="entry name" value="DEDD_Tnp_IS110"/>
    <property type="match status" value="1"/>
</dbReference>
<gene>
    <name evidence="4" type="ORF">A5642_22640</name>
    <name evidence="5" type="ORF">EUA03_02650</name>
</gene>
<dbReference type="GO" id="GO:0003677">
    <property type="term" value="F:DNA binding"/>
    <property type="evidence" value="ECO:0007669"/>
    <property type="project" value="InterPro"/>
</dbReference>
<organism evidence="4 6">
    <name type="scientific">Mycolicibacterium mucogenicum</name>
    <name type="common">Mycobacterium mucogenicum</name>
    <dbReference type="NCBI Taxonomy" id="56689"/>
    <lineage>
        <taxon>Bacteria</taxon>
        <taxon>Bacillati</taxon>
        <taxon>Actinomycetota</taxon>
        <taxon>Actinomycetes</taxon>
        <taxon>Mycobacteriales</taxon>
        <taxon>Mycobacteriaceae</taxon>
        <taxon>Mycolicibacterium</taxon>
    </lineage>
</organism>
<dbReference type="GO" id="GO:0004803">
    <property type="term" value="F:transposase activity"/>
    <property type="evidence" value="ECO:0007669"/>
    <property type="project" value="InterPro"/>
</dbReference>
<evidence type="ECO:0000313" key="7">
    <source>
        <dbReference type="Proteomes" id="UP000294929"/>
    </source>
</evidence>
<dbReference type="PANTHER" id="PTHR33055">
    <property type="entry name" value="TRANSPOSASE FOR INSERTION SEQUENCE ELEMENT IS1111A"/>
    <property type="match status" value="1"/>
</dbReference>
<dbReference type="InterPro" id="IPR003346">
    <property type="entry name" value="Transposase_20"/>
</dbReference>
<feature type="domain" description="Transposase IS110-like N-terminal" evidence="2">
    <location>
        <begin position="9"/>
        <end position="153"/>
    </location>
</feature>
<comment type="caution">
    <text evidence="4">The sequence shown here is derived from an EMBL/GenBank/DDBJ whole genome shotgun (WGS) entry which is preliminary data.</text>
</comment>
<feature type="coiled-coil region" evidence="1">
    <location>
        <begin position="196"/>
        <end position="223"/>
    </location>
</feature>
<dbReference type="EMBL" id="SDLO01000002">
    <property type="protein sequence ID" value="TDK92998.1"/>
    <property type="molecule type" value="Genomic_DNA"/>
</dbReference>
<evidence type="ECO:0000313" key="5">
    <source>
        <dbReference type="EMBL" id="TDK92998.1"/>
    </source>
</evidence>
<dbReference type="Proteomes" id="UP000093962">
    <property type="component" value="Unassembled WGS sequence"/>
</dbReference>
<protein>
    <submittedName>
        <fullName evidence="4 5">Transposase</fullName>
    </submittedName>
</protein>
<dbReference type="AlphaFoldDB" id="A0A1A0MNS0"/>
<evidence type="ECO:0000259" key="3">
    <source>
        <dbReference type="Pfam" id="PF02371"/>
    </source>
</evidence>
<sequence>MTSPRRVVIGADTHLDTIHVAAITDTGQPLGDAEFRTNPTGYWAAICWARSFGDIVTAGVEGTSSYGAGLTQALQANAIHVVEVNRPDRAARRRQGKSDPLDAYSAARAALASNSPAVPKDPHTNALKALLTARRGAVKARTAAIQQIKDLLVTAPAEIRERYRGYTTTLTLVAALSRCRPATHNDPVTVSVLTACKTLARRVTFLQDQADEITAELDTLTAAFNPALRAAYGVGPDTAAQLIITAGTNPQRLRSEASFAMLTGVAPIPASSGKTSRHRLSRGGDRAANNALYRIALVRMAHDQRTRDYVTRQTAAGRSKKEILRMLKRAIAREMFKHLTAPSPIDDYSDLRPARRATNITLTAVADHFGVWPNDISRLERGLKRDDTLAATYRQWLNTQLNHAA</sequence>
<dbReference type="InterPro" id="IPR047650">
    <property type="entry name" value="Transpos_IS110"/>
</dbReference>
<reference evidence="4 6" key="1">
    <citation type="submission" date="2016-06" db="EMBL/GenBank/DDBJ databases">
        <authorList>
            <person name="Kjaerup R.B."/>
            <person name="Dalgaard T.S."/>
            <person name="Juul-Madsen H.R."/>
        </authorList>
    </citation>
    <scope>NUCLEOTIDE SEQUENCE [LARGE SCALE GENOMIC DNA]</scope>
    <source>
        <strain evidence="4 6">1199456.5</strain>
    </source>
</reference>
<dbReference type="RefSeq" id="WP_064859362.1">
    <property type="nucleotide sequence ID" value="NZ_LZSF01000149.1"/>
</dbReference>
<dbReference type="NCBIfam" id="NF033542">
    <property type="entry name" value="transpos_IS110"/>
    <property type="match status" value="1"/>
</dbReference>
<dbReference type="PANTHER" id="PTHR33055:SF16">
    <property type="entry name" value="TRANSPOSASE FOR INSERTION SEQUENCE ELEMENT IS1547"/>
    <property type="match status" value="1"/>
</dbReference>
<reference evidence="5 7" key="2">
    <citation type="submission" date="2019-01" db="EMBL/GenBank/DDBJ databases">
        <title>High-quality-draft genome sequences of five non-tuberculosis mycobacteriaceae isolated from a nosocomial environment.</title>
        <authorList>
            <person name="Tiago I."/>
            <person name="Alarico S."/>
            <person name="Pereira S.G."/>
            <person name="Coelho C."/>
            <person name="Maranha A."/>
            <person name="Empadinhas N."/>
        </authorList>
    </citation>
    <scope>NUCLEOTIDE SEQUENCE [LARGE SCALE GENOMIC DNA]</scope>
    <source>
        <strain evidence="5 7">24AIII</strain>
    </source>
</reference>